<sequence length="108" mass="12159">MIDMKKISYFLAIMFCFLAFSPAVNAAGLSKDKEETELSPEDEARLEEMKARVDEIKSMDLSELSKDERKEVREELRGMKKEAKAMGDGIYLSVGAIIVILLILILVT</sequence>
<keyword evidence="1" id="KW-0812">Transmembrane</keyword>
<feature type="chain" id="PRO_5037656288" description="Seryl-tRNA synthetase" evidence="2">
    <location>
        <begin position="27"/>
        <end position="108"/>
    </location>
</feature>
<evidence type="ECO:0000256" key="1">
    <source>
        <dbReference type="SAM" id="Phobius"/>
    </source>
</evidence>
<protein>
    <recommendedName>
        <fullName evidence="5">Seryl-tRNA synthetase</fullName>
    </recommendedName>
</protein>
<keyword evidence="1" id="KW-1133">Transmembrane helix</keyword>
<feature type="transmembrane region" description="Helical" evidence="1">
    <location>
        <begin position="89"/>
        <end position="107"/>
    </location>
</feature>
<feature type="signal peptide" evidence="2">
    <location>
        <begin position="1"/>
        <end position="26"/>
    </location>
</feature>
<accession>A0A918PSJ7</accession>
<organism evidence="3 4">
    <name type="scientific">Echinicola pacifica</name>
    <dbReference type="NCBI Taxonomy" id="346377"/>
    <lineage>
        <taxon>Bacteria</taxon>
        <taxon>Pseudomonadati</taxon>
        <taxon>Bacteroidota</taxon>
        <taxon>Cytophagia</taxon>
        <taxon>Cytophagales</taxon>
        <taxon>Cyclobacteriaceae</taxon>
        <taxon>Echinicola</taxon>
    </lineage>
</organism>
<dbReference type="Proteomes" id="UP000619457">
    <property type="component" value="Unassembled WGS sequence"/>
</dbReference>
<proteinExistence type="predicted"/>
<keyword evidence="1" id="KW-0472">Membrane</keyword>
<keyword evidence="4" id="KW-1185">Reference proteome</keyword>
<evidence type="ECO:0008006" key="5">
    <source>
        <dbReference type="Google" id="ProtNLM"/>
    </source>
</evidence>
<evidence type="ECO:0000256" key="2">
    <source>
        <dbReference type="SAM" id="SignalP"/>
    </source>
</evidence>
<comment type="caution">
    <text evidence="3">The sequence shown here is derived from an EMBL/GenBank/DDBJ whole genome shotgun (WGS) entry which is preliminary data.</text>
</comment>
<dbReference type="AlphaFoldDB" id="A0A918PSJ7"/>
<name>A0A918PSJ7_9BACT</name>
<reference evidence="3" key="1">
    <citation type="journal article" date="2014" name="Int. J. Syst. Evol. Microbiol.">
        <title>Complete genome sequence of Corynebacterium casei LMG S-19264T (=DSM 44701T), isolated from a smear-ripened cheese.</title>
        <authorList>
            <consortium name="US DOE Joint Genome Institute (JGI-PGF)"/>
            <person name="Walter F."/>
            <person name="Albersmeier A."/>
            <person name="Kalinowski J."/>
            <person name="Ruckert C."/>
        </authorList>
    </citation>
    <scope>NUCLEOTIDE SEQUENCE</scope>
    <source>
        <strain evidence="3">KCTC 12368</strain>
    </source>
</reference>
<evidence type="ECO:0000313" key="3">
    <source>
        <dbReference type="EMBL" id="GGZ20558.1"/>
    </source>
</evidence>
<gene>
    <name evidence="3" type="ORF">GCM10007049_11420</name>
</gene>
<keyword evidence="2" id="KW-0732">Signal</keyword>
<evidence type="ECO:0000313" key="4">
    <source>
        <dbReference type="Proteomes" id="UP000619457"/>
    </source>
</evidence>
<reference evidence="3" key="2">
    <citation type="submission" date="2020-09" db="EMBL/GenBank/DDBJ databases">
        <authorList>
            <person name="Sun Q."/>
            <person name="Kim S."/>
        </authorList>
    </citation>
    <scope>NUCLEOTIDE SEQUENCE</scope>
    <source>
        <strain evidence="3">KCTC 12368</strain>
    </source>
</reference>
<dbReference type="EMBL" id="BMWX01000002">
    <property type="protein sequence ID" value="GGZ20558.1"/>
    <property type="molecule type" value="Genomic_DNA"/>
</dbReference>